<organism evidence="1 2">
    <name type="scientific">Neurospora crassa (strain ATCC 24698 / 74-OR23-1A / CBS 708.71 / DSM 1257 / FGSC 987)</name>
    <dbReference type="NCBI Taxonomy" id="367110"/>
    <lineage>
        <taxon>Eukaryota</taxon>
        <taxon>Fungi</taxon>
        <taxon>Dikarya</taxon>
        <taxon>Ascomycota</taxon>
        <taxon>Pezizomycotina</taxon>
        <taxon>Sordariomycetes</taxon>
        <taxon>Sordariomycetidae</taxon>
        <taxon>Sordariales</taxon>
        <taxon>Sordariaceae</taxon>
        <taxon>Neurospora</taxon>
    </lineage>
</organism>
<keyword evidence="2" id="KW-1185">Reference proteome</keyword>
<sequence length="168" mass="19275">MKKELLFLRPAFIGFERHLSLPSESFQRKISYHQRVITQSVPDSIRMANICLTQGLLHRYEDWDESPGKSPGASVFYPKSTLLSLVALKVSPEIIWAFCMKVNLILARKVMRSPHFPQFLPGLVPRWKLANRGRIACCVLLASRDDLYGAHEKQDGYRWHSSSSIVTF</sequence>
<evidence type="ECO:0000313" key="1">
    <source>
        <dbReference type="EMBL" id="ESA42334.1"/>
    </source>
</evidence>
<dbReference type="InParanoid" id="V5IME0"/>
<dbReference type="EMBL" id="CM002240">
    <property type="protein sequence ID" value="ESA42334.1"/>
    <property type="molecule type" value="Genomic_DNA"/>
</dbReference>
<accession>V5IME0</accession>
<gene>
    <name evidence="1" type="ORF">NCU16911</name>
</gene>
<dbReference type="VEuPathDB" id="FungiDB:NCU16911"/>
<reference evidence="1 2" key="1">
    <citation type="journal article" date="2003" name="Nature">
        <title>The genome sequence of the filamentous fungus Neurospora crassa.</title>
        <authorList>
            <person name="Galagan J.E."/>
            <person name="Calvo S.E."/>
            <person name="Borkovich K.A."/>
            <person name="Selker E.U."/>
            <person name="Read N.D."/>
            <person name="Jaffe D."/>
            <person name="FitzHugh W."/>
            <person name="Ma L.J."/>
            <person name="Smirnov S."/>
            <person name="Purcell S."/>
            <person name="Rehman B."/>
            <person name="Elkins T."/>
            <person name="Engels R."/>
            <person name="Wang S."/>
            <person name="Nielsen C.B."/>
            <person name="Butler J."/>
            <person name="Endrizzi M."/>
            <person name="Qui D."/>
            <person name="Ianakiev P."/>
            <person name="Bell-Pedersen D."/>
            <person name="Nelson M.A."/>
            <person name="Werner-Washburne M."/>
            <person name="Selitrennikoff C.P."/>
            <person name="Kinsey J.A."/>
            <person name="Braun E.L."/>
            <person name="Zelter A."/>
            <person name="Schulte U."/>
            <person name="Kothe G.O."/>
            <person name="Jedd G."/>
            <person name="Mewes W."/>
            <person name="Staben C."/>
            <person name="Marcotte E."/>
            <person name="Greenberg D."/>
            <person name="Roy A."/>
            <person name="Foley K."/>
            <person name="Naylor J."/>
            <person name="Stange-Thomann N."/>
            <person name="Barrett R."/>
            <person name="Gnerre S."/>
            <person name="Kamal M."/>
            <person name="Kamvysselis M."/>
            <person name="Mauceli E."/>
            <person name="Bielke C."/>
            <person name="Rudd S."/>
            <person name="Frishman D."/>
            <person name="Krystofova S."/>
            <person name="Rasmussen C."/>
            <person name="Metzenberg R.L."/>
            <person name="Perkins D.D."/>
            <person name="Kroken S."/>
            <person name="Cogoni C."/>
            <person name="Macino G."/>
            <person name="Catcheside D."/>
            <person name="Li W."/>
            <person name="Pratt R.J."/>
            <person name="Osmani S.A."/>
            <person name="DeSouza C.P."/>
            <person name="Glass L."/>
            <person name="Orbach M.J."/>
            <person name="Berglund J.A."/>
            <person name="Voelker R."/>
            <person name="Yarden O."/>
            <person name="Plamann M."/>
            <person name="Seiler S."/>
            <person name="Dunlap J."/>
            <person name="Radford A."/>
            <person name="Aramayo R."/>
            <person name="Natvig D.O."/>
            <person name="Alex L.A."/>
            <person name="Mannhaupt G."/>
            <person name="Ebbole D.J."/>
            <person name="Freitag M."/>
            <person name="Paulsen I."/>
            <person name="Sachs M.S."/>
            <person name="Lander E.S."/>
            <person name="Nusbaum C."/>
            <person name="Birren B."/>
        </authorList>
    </citation>
    <scope>NUCLEOTIDE SEQUENCE [LARGE SCALE GENOMIC DNA]</scope>
    <source>
        <strain evidence="2">ATCC 24698 / 74-OR23-1A / CBS 708.71 / DSM 1257 / FGSC 987</strain>
    </source>
</reference>
<dbReference type="KEGG" id="ncr:NCU16911"/>
<evidence type="ECO:0000313" key="2">
    <source>
        <dbReference type="Proteomes" id="UP000001805"/>
    </source>
</evidence>
<dbReference type="Proteomes" id="UP000001805">
    <property type="component" value="Chromosome 2, Linkage Group V"/>
</dbReference>
<dbReference type="GeneID" id="23569715"/>
<dbReference type="RefSeq" id="XP_011394795.1">
    <property type="nucleotide sequence ID" value="XM_011396493.1"/>
</dbReference>
<proteinExistence type="predicted"/>
<name>V5IME0_NEUCR</name>
<protein>
    <submittedName>
        <fullName evidence="1">Uncharacterized protein</fullName>
    </submittedName>
</protein>
<dbReference type="AlphaFoldDB" id="V5IME0"/>